<protein>
    <recommendedName>
        <fullName evidence="1">PDK1-type PH domain-containing protein</fullName>
    </recommendedName>
</protein>
<keyword evidence="3" id="KW-1185">Reference proteome</keyword>
<dbReference type="KEGG" id="nve:5498476"/>
<sequence>MQGLFARRRQLILTEGPRLYYVDPVDMDLKGEIPWTKDLRPEAKNFKIFFVHTPHRTYYLEDAKGHAVEWVKKIQEV</sequence>
<dbReference type="PhylomeDB" id="A7T7H6"/>
<evidence type="ECO:0000259" key="1">
    <source>
        <dbReference type="Pfam" id="PF14593"/>
    </source>
</evidence>
<gene>
    <name evidence="2" type="ORF">NEMVEDRAFT_v1g148883</name>
</gene>
<dbReference type="CDD" id="cd01262">
    <property type="entry name" value="PH_PDK1"/>
    <property type="match status" value="1"/>
</dbReference>
<dbReference type="InterPro" id="IPR011993">
    <property type="entry name" value="PH-like_dom_sf"/>
</dbReference>
<accession>A7T7H6</accession>
<dbReference type="Pfam" id="PF14593">
    <property type="entry name" value="PH_3"/>
    <property type="match status" value="1"/>
</dbReference>
<feature type="domain" description="PDK1-type PH" evidence="1">
    <location>
        <begin position="2"/>
        <end position="77"/>
    </location>
</feature>
<name>A7T7H6_NEMVE</name>
<evidence type="ECO:0000313" key="2">
    <source>
        <dbReference type="EMBL" id="EDO28075.1"/>
    </source>
</evidence>
<proteinExistence type="predicted"/>
<evidence type="ECO:0000313" key="3">
    <source>
        <dbReference type="Proteomes" id="UP000001593"/>
    </source>
</evidence>
<dbReference type="HOGENOM" id="CLU_2645125_0_0_1"/>
<reference evidence="2 3" key="1">
    <citation type="journal article" date="2007" name="Science">
        <title>Sea anemone genome reveals ancestral eumetazoan gene repertoire and genomic organization.</title>
        <authorList>
            <person name="Putnam N.H."/>
            <person name="Srivastava M."/>
            <person name="Hellsten U."/>
            <person name="Dirks B."/>
            <person name="Chapman J."/>
            <person name="Salamov A."/>
            <person name="Terry A."/>
            <person name="Shapiro H."/>
            <person name="Lindquist E."/>
            <person name="Kapitonov V.V."/>
            <person name="Jurka J."/>
            <person name="Genikhovich G."/>
            <person name="Grigoriev I.V."/>
            <person name="Lucas S.M."/>
            <person name="Steele R.E."/>
            <person name="Finnerty J.R."/>
            <person name="Technau U."/>
            <person name="Martindale M.Q."/>
            <person name="Rokhsar D.S."/>
        </authorList>
    </citation>
    <scope>NUCLEOTIDE SEQUENCE [LARGE SCALE GENOMIC DNA]</scope>
    <source>
        <strain evidence="3">CH2 X CH6</strain>
    </source>
</reference>
<dbReference type="InParanoid" id="A7T7H6"/>
<dbReference type="InterPro" id="IPR033931">
    <property type="entry name" value="PDK1-typ_PH"/>
</dbReference>
<dbReference type="OMA" id="YALTWCK"/>
<dbReference type="STRING" id="45351.A7T7H6"/>
<dbReference type="eggNOG" id="KOG0592">
    <property type="taxonomic scope" value="Eukaryota"/>
</dbReference>
<dbReference type="Proteomes" id="UP000001593">
    <property type="component" value="Unassembled WGS sequence"/>
</dbReference>
<dbReference type="Gene3D" id="2.30.29.30">
    <property type="entry name" value="Pleckstrin-homology domain (PH domain)/Phosphotyrosine-binding domain (PTB)"/>
    <property type="match status" value="1"/>
</dbReference>
<feature type="non-terminal residue" evidence="2">
    <location>
        <position position="77"/>
    </location>
</feature>
<dbReference type="EMBL" id="DS472070">
    <property type="protein sequence ID" value="EDO28075.1"/>
    <property type="molecule type" value="Genomic_DNA"/>
</dbReference>
<dbReference type="SUPFAM" id="SSF50729">
    <property type="entry name" value="PH domain-like"/>
    <property type="match status" value="1"/>
</dbReference>
<dbReference type="AlphaFoldDB" id="A7T7H6"/>
<organism evidence="2 3">
    <name type="scientific">Nematostella vectensis</name>
    <name type="common">Starlet sea anemone</name>
    <dbReference type="NCBI Taxonomy" id="45351"/>
    <lineage>
        <taxon>Eukaryota</taxon>
        <taxon>Metazoa</taxon>
        <taxon>Cnidaria</taxon>
        <taxon>Anthozoa</taxon>
        <taxon>Hexacorallia</taxon>
        <taxon>Actiniaria</taxon>
        <taxon>Edwardsiidae</taxon>
        <taxon>Nematostella</taxon>
    </lineage>
</organism>